<organism evidence="1 2">
    <name type="scientific">Populus alba</name>
    <name type="common">White poplar</name>
    <dbReference type="NCBI Taxonomy" id="43335"/>
    <lineage>
        <taxon>Eukaryota</taxon>
        <taxon>Viridiplantae</taxon>
        <taxon>Streptophyta</taxon>
        <taxon>Embryophyta</taxon>
        <taxon>Tracheophyta</taxon>
        <taxon>Spermatophyta</taxon>
        <taxon>Magnoliopsida</taxon>
        <taxon>eudicotyledons</taxon>
        <taxon>Gunneridae</taxon>
        <taxon>Pentapetalae</taxon>
        <taxon>rosids</taxon>
        <taxon>fabids</taxon>
        <taxon>Malpighiales</taxon>
        <taxon>Salicaceae</taxon>
        <taxon>Saliceae</taxon>
        <taxon>Populus</taxon>
    </lineage>
</organism>
<sequence>MSENNESATQNVDVAFQLRSIGQQLELLSRTYKDLKDEVNSIKQQNSGADRRGNTVRMAAQNVRSDFEEFVDENVDGGEDDYDFASVGQGIRSGPNRARRNVNFRGMSTYDDMDGDLDTIKLKIPTFQGKNDPEAYLEWEKKVDWIFDCHSYSEQKNVKLVIIEFTEYALIWLDQIVVSRRRNGERPVQTWGGMKVLMRRRFVPNHYYRDLYLKLQGLNQGYKTVDEYHKEMEIAMIRANVVEDREATMARFLNGLNRDIANVVELQHYVELEDMVHMATKVERQLRRGHARSAFNSGSSSSWKPNLKREGTVRPRSFGPSRTEPPKAKVDVPTDAKGKSETQPKRTRDVKCFRCQGHGHYASECPNKRIMMIRDNGDVESESDSSDCEGMPPLEDSDGDELALPVKESLVIRRTLQVQVKEDDTNEQRENIFHTRCYVQRKVYDDQIKLKSEHEAMGRENQGEEQGERRQSDSARTQTTTTHSATHPNTSKYSANTPNKSNHSTTTQKHPNLAESGGKTRGVKKVNKCDENCVEKLKKQPNFYAREGEVRSAFFTNKPMILLVYKEAYFNTNDLDHIVPSVAISLLQGFDDVFPDDTPSGLPPLRGIEHQIDFVPGTSIPNRPAYRSNPEETKELQRQVDELMEKGYIRESKFVVVYFDDILIYSKNLTEHLDHLRNVLSVLRSEKLYANFTKCAFCMEKIVFLGYVVTAQGIEMDEEKVKAIRDWPTPKSVKCDASGIGIGVVLMLDRRPIAYFSEKLSGATLNYPTYDKELYALVRALETWQHYLWPKKVRKSIRIMSPCKTSERTRYVLLHTMNTRLLGFEYVKELYDNDSDFAEIYNAYGHSAFGKFYLMDGYLFKENRLCVPASSLRELLVRKAHGGGLMGHFGVAKTLDVLHEHFYWPKMKRDVQRICEQCIACRKAKSRVQPHGLYTPLPVPTEPWVDISMDFVLGLPRSKKGRDSIFVVVDRFSKMTHFIACHKTDDASHIADLFFREIVRLHGIPKSIVSDRDVKFLSYFWKTLWGKLGTKLLFSTTCHPQTDGQTKFAYNRTVHSATTFSPFEIVYDFNPLTPMDLIPLPFEERVSLDGEKKAKMVRELHEGVRLQIEKKNRLYASKANKGRKLVVFQPGDWVWVHMREYSVSATFNVADLTLFDTDLIREHQLRSKTGAKNKKKKKKGLLELRLADLTMAGDKEDLPRGLSLEQAQVMGLQRSHAEIRDEMTGIQADKDPNGDDEADDRVRPRRQNYNPPNGLKLKIPPFRGSSSPEEYLEWIQKVEKVFEWYEYSEERKCKVAALEFTDYAPLWWENVKIQRIRDGEEEITTWPTMKRVMKKRFVPDYYKQELYRRLQTLRQGSLTVEEYVKEFELLLIRCELMEPQEQTIARFLGGLRKDIANVVEKVEFFFW</sequence>
<name>A0ACC4BWR9_POPAL</name>
<accession>A0ACC4BWR9</accession>
<gene>
    <name evidence="1" type="ORF">D5086_017249</name>
</gene>
<dbReference type="EMBL" id="RCHU02000008">
    <property type="protein sequence ID" value="KAL3582917.1"/>
    <property type="molecule type" value="Genomic_DNA"/>
</dbReference>
<protein>
    <submittedName>
        <fullName evidence="1">Uncharacterized protein</fullName>
    </submittedName>
</protein>
<comment type="caution">
    <text evidence="1">The sequence shown here is derived from an EMBL/GenBank/DDBJ whole genome shotgun (WGS) entry which is preliminary data.</text>
</comment>
<evidence type="ECO:0000313" key="1">
    <source>
        <dbReference type="EMBL" id="KAL3582917.1"/>
    </source>
</evidence>
<dbReference type="Proteomes" id="UP000309997">
    <property type="component" value="Unassembled WGS sequence"/>
</dbReference>
<proteinExistence type="predicted"/>
<keyword evidence="2" id="KW-1185">Reference proteome</keyword>
<reference evidence="1 2" key="1">
    <citation type="journal article" date="2024" name="Plant Biotechnol. J.">
        <title>Genome and CRISPR/Cas9 system of a widespread forest tree (Populus alba) in the world.</title>
        <authorList>
            <person name="Liu Y.J."/>
            <person name="Jiang P.F."/>
            <person name="Han X.M."/>
            <person name="Li X.Y."/>
            <person name="Wang H.M."/>
            <person name="Wang Y.J."/>
            <person name="Wang X.X."/>
            <person name="Zeng Q.Y."/>
        </authorList>
    </citation>
    <scope>NUCLEOTIDE SEQUENCE [LARGE SCALE GENOMIC DNA]</scope>
    <source>
        <strain evidence="2">cv. PAL-ZL1</strain>
    </source>
</reference>
<evidence type="ECO:0000313" key="2">
    <source>
        <dbReference type="Proteomes" id="UP000309997"/>
    </source>
</evidence>